<dbReference type="InterPro" id="IPR036390">
    <property type="entry name" value="WH_DNA-bd_sf"/>
</dbReference>
<protein>
    <submittedName>
        <fullName evidence="2">Helix-turn-helix domain-containing protein</fullName>
    </submittedName>
</protein>
<evidence type="ECO:0000313" key="2">
    <source>
        <dbReference type="EMBL" id="MEV5509570.1"/>
    </source>
</evidence>
<dbReference type="EMBL" id="JBFAUK010000022">
    <property type="protein sequence ID" value="MEV5509570.1"/>
    <property type="molecule type" value="Genomic_DNA"/>
</dbReference>
<name>A0ABV3K362_STRON</name>
<organism evidence="2 3">
    <name type="scientific">Streptomyces orinoci</name>
    <name type="common">Streptoverticillium orinoci</name>
    <dbReference type="NCBI Taxonomy" id="67339"/>
    <lineage>
        <taxon>Bacteria</taxon>
        <taxon>Bacillati</taxon>
        <taxon>Actinomycetota</taxon>
        <taxon>Actinomycetes</taxon>
        <taxon>Kitasatosporales</taxon>
        <taxon>Streptomycetaceae</taxon>
        <taxon>Streptomyces</taxon>
    </lineage>
</organism>
<dbReference type="RefSeq" id="WP_109281446.1">
    <property type="nucleotide sequence ID" value="NZ_JBFAUK010000022.1"/>
</dbReference>
<comment type="caution">
    <text evidence="2">The sequence shown here is derived from an EMBL/GenBank/DDBJ whole genome shotgun (WGS) entry which is preliminary data.</text>
</comment>
<evidence type="ECO:0000256" key="1">
    <source>
        <dbReference type="SAM" id="MobiDB-lite"/>
    </source>
</evidence>
<dbReference type="Proteomes" id="UP001552594">
    <property type="component" value="Unassembled WGS sequence"/>
</dbReference>
<evidence type="ECO:0000313" key="3">
    <source>
        <dbReference type="Proteomes" id="UP001552594"/>
    </source>
</evidence>
<accession>A0ABV3K362</accession>
<dbReference type="SUPFAM" id="SSF46785">
    <property type="entry name" value="Winged helix' DNA-binding domain"/>
    <property type="match status" value="1"/>
</dbReference>
<feature type="region of interest" description="Disordered" evidence="1">
    <location>
        <begin position="123"/>
        <end position="142"/>
    </location>
</feature>
<sequence length="266" mass="29197">MTDAQPTVEAAPPCGVTHIRYRHTKHFTVVGNHLAQHPDLSAVAIGLGVYIQSLPNGAPVGIKDLVRRFREGEIVIARALRELESAGYLERTRVRTGAGRVMTRTRWYERPGAPPPPVVDLVKRRPARKSEPVTAPDPLPPVDEPAAELLAGLRRLDPRLLLSEKDVRRLSPAVRTWLNRGVGPAQIARTLTAELPPTGIGWPARLVGYRLTNWLPPALPVVPVAPRPQRPVPPLPFQTCDGCERAFRASAPGRCRECREAMAEAS</sequence>
<keyword evidence="3" id="KW-1185">Reference proteome</keyword>
<gene>
    <name evidence="2" type="ORF">AB0L16_24560</name>
</gene>
<reference evidence="2 3" key="1">
    <citation type="submission" date="2024-06" db="EMBL/GenBank/DDBJ databases">
        <title>The Natural Products Discovery Center: Release of the First 8490 Sequenced Strains for Exploring Actinobacteria Biosynthetic Diversity.</title>
        <authorList>
            <person name="Kalkreuter E."/>
            <person name="Kautsar S.A."/>
            <person name="Yang D."/>
            <person name="Bader C.D."/>
            <person name="Teijaro C.N."/>
            <person name="Fluegel L."/>
            <person name="Davis C.M."/>
            <person name="Simpson J.R."/>
            <person name="Lauterbach L."/>
            <person name="Steele A.D."/>
            <person name="Gui C."/>
            <person name="Meng S."/>
            <person name="Li G."/>
            <person name="Viehrig K."/>
            <person name="Ye F."/>
            <person name="Su P."/>
            <person name="Kiefer A.F."/>
            <person name="Nichols A."/>
            <person name="Cepeda A.J."/>
            <person name="Yan W."/>
            <person name="Fan B."/>
            <person name="Jiang Y."/>
            <person name="Adhikari A."/>
            <person name="Zheng C.-J."/>
            <person name="Schuster L."/>
            <person name="Cowan T.M."/>
            <person name="Smanski M.J."/>
            <person name="Chevrette M.G."/>
            <person name="De Carvalho L.P.S."/>
            <person name="Shen B."/>
        </authorList>
    </citation>
    <scope>NUCLEOTIDE SEQUENCE [LARGE SCALE GENOMIC DNA]</scope>
    <source>
        <strain evidence="2 3">NPDC052347</strain>
    </source>
</reference>
<proteinExistence type="predicted"/>